<dbReference type="Bgee" id="WBGene00017818">
    <property type="expression patterns" value="Expressed in embryo and 3 other cell types or tissues"/>
</dbReference>
<dbReference type="PANTHER" id="PTHR43442">
    <property type="entry name" value="GLUCONOKINASE-RELATED"/>
    <property type="match status" value="1"/>
</dbReference>
<dbReference type="PaxDb" id="6239-F26D11.1.2"/>
<dbReference type="OrthoDB" id="275177at2759"/>
<evidence type="ECO:0000256" key="5">
    <source>
        <dbReference type="ARBA" id="ARBA00022777"/>
    </source>
</evidence>
<dbReference type="GeneID" id="36805006"/>
<dbReference type="CDD" id="cd02021">
    <property type="entry name" value="GntK"/>
    <property type="match status" value="1"/>
</dbReference>
<dbReference type="PhylomeDB" id="O61968"/>
<reference evidence="9 10" key="1">
    <citation type="journal article" date="1998" name="Science">
        <title>Genome sequence of the nematode C. elegans: a platform for investigating biology.</title>
        <authorList>
            <consortium name="The C. elegans sequencing consortium"/>
            <person name="Sulson J.E."/>
            <person name="Waterston R."/>
        </authorList>
    </citation>
    <scope>NUCLEOTIDE SEQUENCE [LARGE SCALE GENOMIC DNA]</scope>
    <source>
        <strain evidence="9 10">Bristol N2</strain>
    </source>
</reference>
<dbReference type="PeptideAtlas" id="O61968"/>
<dbReference type="Proteomes" id="UP000001940">
    <property type="component" value="Chromosome V"/>
</dbReference>
<dbReference type="eggNOG" id="KOG3354">
    <property type="taxonomic scope" value="Eukaryota"/>
</dbReference>
<dbReference type="InterPro" id="IPR031322">
    <property type="entry name" value="Shikimate/glucono_kinase"/>
</dbReference>
<dbReference type="UniPathway" id="UPA00792"/>
<dbReference type="CTD" id="36805006"/>
<dbReference type="KEGG" id="cel:CELE_F26D11.1"/>
<evidence type="ECO:0000313" key="9">
    <source>
        <dbReference type="EMBL" id="CCD70047.1"/>
    </source>
</evidence>
<dbReference type="UCSC" id="F26D11.1">
    <property type="organism name" value="c. elegans"/>
</dbReference>
<keyword evidence="4 8" id="KW-0547">Nucleotide-binding</keyword>
<evidence type="ECO:0000256" key="6">
    <source>
        <dbReference type="ARBA" id="ARBA00022840"/>
    </source>
</evidence>
<dbReference type="HOGENOM" id="CLU_077168_4_1_1"/>
<keyword evidence="5 8" id="KW-0418">Kinase</keyword>
<keyword evidence="6 8" id="KW-0067">ATP-binding</keyword>
<dbReference type="Pfam" id="PF01202">
    <property type="entry name" value="SKI"/>
    <property type="match status" value="1"/>
</dbReference>
<dbReference type="GO" id="GO:0005975">
    <property type="term" value="P:carbohydrate metabolic process"/>
    <property type="evidence" value="ECO:0007669"/>
    <property type="project" value="InterPro"/>
</dbReference>
<dbReference type="EC" id="2.7.1.12" evidence="8"/>
<dbReference type="PRINTS" id="PR01100">
    <property type="entry name" value="SHIKIMTKNASE"/>
</dbReference>
<gene>
    <name evidence="9" type="ORF">CELE_F26D11.1</name>
    <name evidence="9 11" type="ORF">F26D11.1</name>
</gene>
<organism evidence="9 10">
    <name type="scientific">Caenorhabditis elegans</name>
    <dbReference type="NCBI Taxonomy" id="6239"/>
    <lineage>
        <taxon>Eukaryota</taxon>
        <taxon>Metazoa</taxon>
        <taxon>Ecdysozoa</taxon>
        <taxon>Nematoda</taxon>
        <taxon>Chromadorea</taxon>
        <taxon>Rhabditida</taxon>
        <taxon>Rhabditina</taxon>
        <taxon>Rhabditomorpha</taxon>
        <taxon>Rhabditoidea</taxon>
        <taxon>Rhabditidae</taxon>
        <taxon>Peloderinae</taxon>
        <taxon>Caenorhabditis</taxon>
    </lineage>
</organism>
<dbReference type="OMA" id="YEGDDYH"/>
<dbReference type="GO" id="GO:0005524">
    <property type="term" value="F:ATP binding"/>
    <property type="evidence" value="ECO:0007669"/>
    <property type="project" value="UniProtKB-KW"/>
</dbReference>
<evidence type="ECO:0000256" key="7">
    <source>
        <dbReference type="ARBA" id="ARBA00048090"/>
    </source>
</evidence>
<dbReference type="AGR" id="WB:WBGene00017818"/>
<accession>O61968</accession>
<dbReference type="InterPro" id="IPR027417">
    <property type="entry name" value="P-loop_NTPase"/>
</dbReference>
<keyword evidence="10" id="KW-1185">Reference proteome</keyword>
<evidence type="ECO:0000256" key="3">
    <source>
        <dbReference type="ARBA" id="ARBA00022679"/>
    </source>
</evidence>
<evidence type="ECO:0000256" key="4">
    <source>
        <dbReference type="ARBA" id="ARBA00022741"/>
    </source>
</evidence>
<dbReference type="InterPro" id="IPR006001">
    <property type="entry name" value="Therm_gnt_kin"/>
</dbReference>
<dbReference type="Gene3D" id="3.40.50.300">
    <property type="entry name" value="P-loop containing nucleotide triphosphate hydrolases"/>
    <property type="match status" value="1"/>
</dbReference>
<evidence type="ECO:0000256" key="8">
    <source>
        <dbReference type="RuleBase" id="RU363066"/>
    </source>
</evidence>
<protein>
    <recommendedName>
        <fullName evidence="8">Gluconokinase</fullName>
        <ecNumber evidence="8">2.7.1.12</ecNumber>
    </recommendedName>
</protein>
<dbReference type="SMR" id="O61968"/>
<dbReference type="FunCoup" id="O61968">
    <property type="interactions" value="487"/>
</dbReference>
<dbReference type="AlphaFoldDB" id="O61968"/>
<dbReference type="PANTHER" id="PTHR43442:SF3">
    <property type="entry name" value="GLUCONOKINASE-RELATED"/>
    <property type="match status" value="1"/>
</dbReference>
<sequence length="174" mass="19256">MSNINTIYIMGVSGCGKSTVGKALSEKLRRPFKDGDTFHSPENVEKMKAGTPLNDSDRLPWLQAINNYARLNQGYVIACSALKRRYRSILCEHLPNGASGRAVFILLNLKREVLQQRVNSRPGHFMPSTLLDSQLATLELPSPDESNIVTVDANSENVDQIVDTIVKTLALICE</sequence>
<dbReference type="STRING" id="6239.F26D11.1.1"/>
<dbReference type="EMBL" id="BX284605">
    <property type="protein sequence ID" value="CCD70047.1"/>
    <property type="molecule type" value="Genomic_DNA"/>
</dbReference>
<dbReference type="GO" id="GO:0046316">
    <property type="term" value="F:gluconokinase activity"/>
    <property type="evidence" value="ECO:0000318"/>
    <property type="project" value="GO_Central"/>
</dbReference>
<dbReference type="PIR" id="T33296">
    <property type="entry name" value="T33296"/>
</dbReference>
<dbReference type="InParanoid" id="O61968"/>
<evidence type="ECO:0000256" key="2">
    <source>
        <dbReference type="ARBA" id="ARBA00008420"/>
    </source>
</evidence>
<name>O61968_CAEEL</name>
<dbReference type="SUPFAM" id="SSF52540">
    <property type="entry name" value="P-loop containing nucleoside triphosphate hydrolases"/>
    <property type="match status" value="1"/>
</dbReference>
<evidence type="ECO:0000313" key="10">
    <source>
        <dbReference type="Proteomes" id="UP000001940"/>
    </source>
</evidence>
<dbReference type="NCBIfam" id="TIGR01313">
    <property type="entry name" value="therm_gnt_kin"/>
    <property type="match status" value="1"/>
</dbReference>
<comment type="similarity">
    <text evidence="2 8">Belongs to the gluconokinase GntK/GntV family.</text>
</comment>
<comment type="pathway">
    <text evidence="1 8">Carbohydrate acid metabolism; D-gluconate degradation.</text>
</comment>
<comment type="catalytic activity">
    <reaction evidence="7 8">
        <text>D-gluconate + ATP = 6-phospho-D-gluconate + ADP + H(+)</text>
        <dbReference type="Rhea" id="RHEA:19433"/>
        <dbReference type="ChEBI" id="CHEBI:15378"/>
        <dbReference type="ChEBI" id="CHEBI:18391"/>
        <dbReference type="ChEBI" id="CHEBI:30616"/>
        <dbReference type="ChEBI" id="CHEBI:58759"/>
        <dbReference type="ChEBI" id="CHEBI:456216"/>
        <dbReference type="EC" id="2.7.1.12"/>
    </reaction>
</comment>
<evidence type="ECO:0000313" key="11">
    <source>
        <dbReference type="WormBase" id="F26D11.1"/>
    </source>
</evidence>
<evidence type="ECO:0000256" key="1">
    <source>
        <dbReference type="ARBA" id="ARBA00004875"/>
    </source>
</evidence>
<dbReference type="FunFam" id="3.40.50.300:FF:000522">
    <property type="entry name" value="Gluconokinase"/>
    <property type="match status" value="1"/>
</dbReference>
<keyword evidence="3 8" id="KW-0808">Transferase</keyword>
<dbReference type="WormBase" id="F26D11.1">
    <property type="protein sequence ID" value="CE30765"/>
    <property type="gene ID" value="WBGene00017818"/>
</dbReference>
<dbReference type="RefSeq" id="NP_505052.2">
    <property type="nucleotide sequence ID" value="NM_072651.2"/>
</dbReference>
<proteinExistence type="inferred from homology"/>